<keyword evidence="2" id="KW-0472">Membrane</keyword>
<feature type="coiled-coil region" evidence="1">
    <location>
        <begin position="99"/>
        <end position="126"/>
    </location>
</feature>
<keyword evidence="2" id="KW-1133">Transmembrane helix</keyword>
<keyword evidence="2" id="KW-0812">Transmembrane</keyword>
<dbReference type="EMBL" id="JBHSWU010000017">
    <property type="protein sequence ID" value="MFC6723442.1"/>
    <property type="molecule type" value="Genomic_DNA"/>
</dbReference>
<name>A0ABD5RXG0_9EURY</name>
<proteinExistence type="predicted"/>
<organism evidence="3 4">
    <name type="scientific">Halobium palmae</name>
    <dbReference type="NCBI Taxonomy" id="1776492"/>
    <lineage>
        <taxon>Archaea</taxon>
        <taxon>Methanobacteriati</taxon>
        <taxon>Methanobacteriota</taxon>
        <taxon>Stenosarchaea group</taxon>
        <taxon>Halobacteria</taxon>
        <taxon>Halobacteriales</taxon>
        <taxon>Haloferacaceae</taxon>
        <taxon>Halobium</taxon>
    </lineage>
</organism>
<evidence type="ECO:0000256" key="2">
    <source>
        <dbReference type="SAM" id="Phobius"/>
    </source>
</evidence>
<feature type="transmembrane region" description="Helical" evidence="2">
    <location>
        <begin position="38"/>
        <end position="57"/>
    </location>
</feature>
<evidence type="ECO:0000256" key="1">
    <source>
        <dbReference type="SAM" id="Coils"/>
    </source>
</evidence>
<protein>
    <submittedName>
        <fullName evidence="3">Uncharacterized protein</fullName>
    </submittedName>
</protein>
<reference evidence="3 4" key="1">
    <citation type="journal article" date="2019" name="Int. J. Syst. Evol. Microbiol.">
        <title>The Global Catalogue of Microorganisms (GCM) 10K type strain sequencing project: providing services to taxonomists for standard genome sequencing and annotation.</title>
        <authorList>
            <consortium name="The Broad Institute Genomics Platform"/>
            <consortium name="The Broad Institute Genome Sequencing Center for Infectious Disease"/>
            <person name="Wu L."/>
            <person name="Ma J."/>
        </authorList>
    </citation>
    <scope>NUCLEOTIDE SEQUENCE [LARGE SCALE GENOMIC DNA]</scope>
    <source>
        <strain evidence="3 4">NBRC 111368</strain>
    </source>
</reference>
<keyword evidence="1" id="KW-0175">Coiled coil</keyword>
<evidence type="ECO:0000313" key="3">
    <source>
        <dbReference type="EMBL" id="MFC6723442.1"/>
    </source>
</evidence>
<evidence type="ECO:0000313" key="4">
    <source>
        <dbReference type="Proteomes" id="UP001596328"/>
    </source>
</evidence>
<dbReference type="Proteomes" id="UP001596328">
    <property type="component" value="Unassembled WGS sequence"/>
</dbReference>
<comment type="caution">
    <text evidence="3">The sequence shown here is derived from an EMBL/GenBank/DDBJ whole genome shotgun (WGS) entry which is preliminary data.</text>
</comment>
<accession>A0ABD5RXG0</accession>
<dbReference type="AlphaFoldDB" id="A0ABD5RXG0"/>
<keyword evidence="4" id="KW-1185">Reference proteome</keyword>
<sequence>MFISELSRTLIATCIAAFLLAFVNIEHPVVFSFSEKTTYLVTGSLLTVGIVSLFFLVKQAMNETNEDEEEIEQTGLPSNLQEDNMENEYIRLLRDDDLVEALMNENLRKQDEREISENDIQEMTAEKILRAKEIRDELNNN</sequence>
<gene>
    <name evidence="3" type="ORF">ACFQE1_03355</name>
</gene>